<comment type="similarity">
    <text evidence="1">Belongs to the class IV-like SAM-binding methyltransferase superfamily. RNA methyltransferase TrmH family.</text>
</comment>
<dbReference type="GO" id="GO:0005829">
    <property type="term" value="C:cytosol"/>
    <property type="evidence" value="ECO:0007669"/>
    <property type="project" value="TreeGrafter"/>
</dbReference>
<feature type="domain" description="RNA 2-O ribose methyltransferase substrate binding" evidence="5">
    <location>
        <begin position="34"/>
        <end position="109"/>
    </location>
</feature>
<dbReference type="GO" id="GO:0006396">
    <property type="term" value="P:RNA processing"/>
    <property type="evidence" value="ECO:0007669"/>
    <property type="project" value="InterPro"/>
</dbReference>
<dbReference type="CDD" id="cd18103">
    <property type="entry name" value="SpoU-like_RlmB"/>
    <property type="match status" value="1"/>
</dbReference>
<comment type="caution">
    <text evidence="6">The sequence shown here is derived from an EMBL/GenBank/DDBJ whole genome shotgun (WGS) entry which is preliminary data.</text>
</comment>
<evidence type="ECO:0000256" key="2">
    <source>
        <dbReference type="ARBA" id="ARBA00022603"/>
    </source>
</evidence>
<evidence type="ECO:0000313" key="6">
    <source>
        <dbReference type="EMBL" id="TAA75924.1"/>
    </source>
</evidence>
<dbReference type="InterPro" id="IPR013123">
    <property type="entry name" value="SpoU_subst-bd"/>
</dbReference>
<dbReference type="GO" id="GO:0003723">
    <property type="term" value="F:RNA binding"/>
    <property type="evidence" value="ECO:0007669"/>
    <property type="project" value="InterPro"/>
</dbReference>
<evidence type="ECO:0000256" key="3">
    <source>
        <dbReference type="ARBA" id="ARBA00022679"/>
    </source>
</evidence>
<dbReference type="InterPro" id="IPR029028">
    <property type="entry name" value="Alpha/beta_knot_MTases"/>
</dbReference>
<evidence type="ECO:0000259" key="5">
    <source>
        <dbReference type="SMART" id="SM00967"/>
    </source>
</evidence>
<dbReference type="Gene3D" id="3.30.1330.30">
    <property type="match status" value="1"/>
</dbReference>
<dbReference type="Gene3D" id="3.40.1280.10">
    <property type="match status" value="1"/>
</dbReference>
<dbReference type="Proteomes" id="UP000316238">
    <property type="component" value="Unassembled WGS sequence"/>
</dbReference>
<dbReference type="SMART" id="SM00967">
    <property type="entry name" value="SpoU_sub_bind"/>
    <property type="match status" value="1"/>
</dbReference>
<dbReference type="GO" id="GO:0032259">
    <property type="term" value="P:methylation"/>
    <property type="evidence" value="ECO:0007669"/>
    <property type="project" value="UniProtKB-KW"/>
</dbReference>
<keyword evidence="7" id="KW-1185">Reference proteome</keyword>
<dbReference type="InterPro" id="IPR001537">
    <property type="entry name" value="SpoU_MeTrfase"/>
</dbReference>
<dbReference type="GO" id="GO:0008173">
    <property type="term" value="F:RNA methyltransferase activity"/>
    <property type="evidence" value="ECO:0007669"/>
    <property type="project" value="InterPro"/>
</dbReference>
<dbReference type="FunFam" id="3.40.1280.10:FF:000008">
    <property type="entry name" value="Group 3 RNA methyltransferase TrmH"/>
    <property type="match status" value="1"/>
</dbReference>
<dbReference type="InterPro" id="IPR029064">
    <property type="entry name" value="Ribosomal_eL30-like_sf"/>
</dbReference>
<gene>
    <name evidence="6" type="ORF">CDV28_10246</name>
</gene>
<dbReference type="InterPro" id="IPR004441">
    <property type="entry name" value="rRNA_MeTrfase_TrmH"/>
</dbReference>
<reference evidence="6" key="1">
    <citation type="submission" date="2017-07" db="EMBL/GenBank/DDBJ databases">
        <title>The cable genome - Insights into the physiology and evolution of filamentous bacteria capable of sulfide oxidation via long distance electron transfer.</title>
        <authorList>
            <person name="Thorup C."/>
            <person name="Bjerg J.T."/>
            <person name="Schreiber L."/>
            <person name="Nielsen L.P."/>
            <person name="Kjeldsen K.U."/>
            <person name="Boesen T."/>
            <person name="Boggild A."/>
            <person name="Meysman F."/>
            <person name="Geelhoed J."/>
            <person name="Schramm A."/>
        </authorList>
    </citation>
    <scope>NUCLEOTIDE SEQUENCE [LARGE SCALE GENOMIC DNA]</scope>
    <source>
        <strain evidence="6">GS</strain>
    </source>
</reference>
<dbReference type="InterPro" id="IPR029026">
    <property type="entry name" value="tRNA_m1G_MTases_N"/>
</dbReference>
<evidence type="ECO:0000256" key="1">
    <source>
        <dbReference type="ARBA" id="ARBA00007228"/>
    </source>
</evidence>
<keyword evidence="2 6" id="KW-0489">Methyltransferase</keyword>
<dbReference type="Pfam" id="PF08032">
    <property type="entry name" value="SpoU_sub_bind"/>
    <property type="match status" value="1"/>
</dbReference>
<accession>A0A521G4G9</accession>
<feature type="compositionally biased region" description="Basic and acidic residues" evidence="4">
    <location>
        <begin position="9"/>
        <end position="27"/>
    </location>
</feature>
<keyword evidence="3 6" id="KW-0808">Transferase</keyword>
<dbReference type="Pfam" id="PF00588">
    <property type="entry name" value="SpoU_methylase"/>
    <property type="match status" value="1"/>
</dbReference>
<protein>
    <submittedName>
        <fullName evidence="6">23S rRNA (Guanosine2251-2'-O)-methyltransferase</fullName>
        <ecNumber evidence="6">2.1.1.185</ecNumber>
    </submittedName>
</protein>
<proteinExistence type="inferred from homology"/>
<dbReference type="SUPFAM" id="SSF75217">
    <property type="entry name" value="alpha/beta knot"/>
    <property type="match status" value="1"/>
</dbReference>
<name>A0A521G4G9_9BACT</name>
<evidence type="ECO:0000256" key="4">
    <source>
        <dbReference type="SAM" id="MobiDB-lite"/>
    </source>
</evidence>
<dbReference type="NCBIfam" id="TIGR00186">
    <property type="entry name" value="rRNA_methyl_3"/>
    <property type="match status" value="1"/>
</dbReference>
<dbReference type="PANTHER" id="PTHR46429">
    <property type="entry name" value="23S RRNA (GUANOSINE-2'-O-)-METHYLTRANSFERASE RLMB"/>
    <property type="match status" value="1"/>
</dbReference>
<feature type="region of interest" description="Disordered" evidence="4">
    <location>
        <begin position="1"/>
        <end position="30"/>
    </location>
</feature>
<dbReference type="PANTHER" id="PTHR46429:SF1">
    <property type="entry name" value="23S RRNA (GUANOSINE-2'-O-)-METHYLTRANSFERASE RLMB"/>
    <property type="match status" value="1"/>
</dbReference>
<dbReference type="EMBL" id="NQJD01000002">
    <property type="protein sequence ID" value="TAA75924.1"/>
    <property type="molecule type" value="Genomic_DNA"/>
</dbReference>
<evidence type="ECO:0000313" key="7">
    <source>
        <dbReference type="Proteomes" id="UP000316238"/>
    </source>
</evidence>
<organism evidence="6 7">
    <name type="scientific">Candidatus Electronema aureum</name>
    <dbReference type="NCBI Taxonomy" id="2005002"/>
    <lineage>
        <taxon>Bacteria</taxon>
        <taxon>Pseudomonadati</taxon>
        <taxon>Thermodesulfobacteriota</taxon>
        <taxon>Desulfobulbia</taxon>
        <taxon>Desulfobulbales</taxon>
        <taxon>Desulfobulbaceae</taxon>
        <taxon>Candidatus Electronema</taxon>
    </lineage>
</organism>
<dbReference type="SUPFAM" id="SSF55315">
    <property type="entry name" value="L30e-like"/>
    <property type="match status" value="1"/>
</dbReference>
<dbReference type="AlphaFoldDB" id="A0A521G4G9"/>
<sequence>MTSQQKKVSIPDRKRPTPKPVEPKPPVEETDDSLLWGINAVGEALSSNPRSLCEILIEKGRAGGRIQEIIDAAREVEVRIRFVELERMGLPRDCRHQGVIARQTEAQLLPLSQLLAAEPQRILLLDSIQDPRNLGSILRSALAAGFSSVVLTSERSAPLTGTVARTSAGAVAHLQIARVVNLSDALRQLKEHGFWIYGAVAEKAAQPIYSTDFSGKIGIVIGSEDKGIRPLVQKHCDHLVTIPMPGEFNSLNASVAAALIMFEVVRQERSPSDNPQPLSR</sequence>
<dbReference type="EC" id="2.1.1.185" evidence="6"/>